<evidence type="ECO:0000256" key="1">
    <source>
        <dbReference type="SAM" id="MobiDB-lite"/>
    </source>
</evidence>
<dbReference type="AlphaFoldDB" id="A0A9P4H6R4"/>
<dbReference type="Proteomes" id="UP000799777">
    <property type="component" value="Unassembled WGS sequence"/>
</dbReference>
<reference evidence="2" key="1">
    <citation type="journal article" date="2020" name="Stud. Mycol.">
        <title>101 Dothideomycetes genomes: a test case for predicting lifestyles and emergence of pathogens.</title>
        <authorList>
            <person name="Haridas S."/>
            <person name="Albert R."/>
            <person name="Binder M."/>
            <person name="Bloem J."/>
            <person name="Labutti K."/>
            <person name="Salamov A."/>
            <person name="Andreopoulos B."/>
            <person name="Baker S."/>
            <person name="Barry K."/>
            <person name="Bills G."/>
            <person name="Bluhm B."/>
            <person name="Cannon C."/>
            <person name="Castanera R."/>
            <person name="Culley D."/>
            <person name="Daum C."/>
            <person name="Ezra D."/>
            <person name="Gonzalez J."/>
            <person name="Henrissat B."/>
            <person name="Kuo A."/>
            <person name="Liang C."/>
            <person name="Lipzen A."/>
            <person name="Lutzoni F."/>
            <person name="Magnuson J."/>
            <person name="Mondo S."/>
            <person name="Nolan M."/>
            <person name="Ohm R."/>
            <person name="Pangilinan J."/>
            <person name="Park H.-J."/>
            <person name="Ramirez L."/>
            <person name="Alfaro M."/>
            <person name="Sun H."/>
            <person name="Tritt A."/>
            <person name="Yoshinaga Y."/>
            <person name="Zwiers L.-H."/>
            <person name="Turgeon B."/>
            <person name="Goodwin S."/>
            <person name="Spatafora J."/>
            <person name="Crous P."/>
            <person name="Grigoriev I."/>
        </authorList>
    </citation>
    <scope>NUCLEOTIDE SEQUENCE</scope>
    <source>
        <strain evidence="2">CBS 110217</strain>
    </source>
</reference>
<comment type="caution">
    <text evidence="2">The sequence shown here is derived from an EMBL/GenBank/DDBJ whole genome shotgun (WGS) entry which is preliminary data.</text>
</comment>
<evidence type="ECO:0000313" key="3">
    <source>
        <dbReference type="Proteomes" id="UP000799777"/>
    </source>
</evidence>
<gene>
    <name evidence="2" type="ORF">EK21DRAFT_68223</name>
</gene>
<name>A0A9P4H6R4_9PLEO</name>
<keyword evidence="3" id="KW-1185">Reference proteome</keyword>
<dbReference type="InterPro" id="IPR014752">
    <property type="entry name" value="Arrestin-like_C"/>
</dbReference>
<organism evidence="2 3">
    <name type="scientific">Setomelanomma holmii</name>
    <dbReference type="NCBI Taxonomy" id="210430"/>
    <lineage>
        <taxon>Eukaryota</taxon>
        <taxon>Fungi</taxon>
        <taxon>Dikarya</taxon>
        <taxon>Ascomycota</taxon>
        <taxon>Pezizomycotina</taxon>
        <taxon>Dothideomycetes</taxon>
        <taxon>Pleosporomycetidae</taxon>
        <taxon>Pleosporales</taxon>
        <taxon>Pleosporineae</taxon>
        <taxon>Phaeosphaeriaceae</taxon>
        <taxon>Setomelanomma</taxon>
    </lineage>
</organism>
<evidence type="ECO:0000313" key="2">
    <source>
        <dbReference type="EMBL" id="KAF2029153.1"/>
    </source>
</evidence>
<protein>
    <recommendedName>
        <fullName evidence="4">Arrestin-like N-terminal domain-containing protein</fullName>
    </recommendedName>
</protein>
<feature type="region of interest" description="Disordered" evidence="1">
    <location>
        <begin position="223"/>
        <end position="261"/>
    </location>
</feature>
<sequence>MAATVSRQSTSQHQPRQLYCYVAQPTLYSDHYPNRENTPEGLVSIALTRSSHRTLNTNNDAVKGVVLVQTKIKAQRVSIKFIGRTTCQVINERNPGSHHVATSDLFRHEKTLQLRATPSATCPAGREEYPFEFRFPELVELDPKLRNDVSFKPDEVFEHEKGHPLPPSLWWNENTIRSEYFLEADFITEHRSFTLNPVAIHQLRFNPSVPEIGLQGQTALLPAPPIRFERRSRPSTPEPSRGQRGPLKRLKSNLKGEKSDEPSSASLLVLSVPSQYRVSAATTLKLSFQATLSDGLTRPEPVYLRGIRAQASAHISYRIPTSSASNDELRKESTVKFDLFNRRYGKPGLEITNNTFIETCNINSIVPPTFRTYGVAVKYDVRYDLLLDCAGKESEHEVEMKDIIVAPMTREGGHLGPPETPPPRGSMDSASPSNGWYGHLRSRSVSVWRPDSPPPEYSHD</sequence>
<dbReference type="Gene3D" id="2.60.40.640">
    <property type="match status" value="1"/>
</dbReference>
<feature type="region of interest" description="Disordered" evidence="1">
    <location>
        <begin position="408"/>
        <end position="438"/>
    </location>
</feature>
<evidence type="ECO:0008006" key="4">
    <source>
        <dbReference type="Google" id="ProtNLM"/>
    </source>
</evidence>
<dbReference type="OrthoDB" id="2333384at2759"/>
<accession>A0A9P4H6R4</accession>
<proteinExistence type="predicted"/>
<dbReference type="EMBL" id="ML978204">
    <property type="protein sequence ID" value="KAF2029153.1"/>
    <property type="molecule type" value="Genomic_DNA"/>
</dbReference>